<comment type="caution">
    <text evidence="1">The sequence shown here is derived from an EMBL/GenBank/DDBJ whole genome shotgun (WGS) entry which is preliminary data.</text>
</comment>
<accession>A0AA41PY40</accession>
<evidence type="ECO:0000313" key="1">
    <source>
        <dbReference type="EMBL" id="MCF2527737.1"/>
    </source>
</evidence>
<reference evidence="1" key="1">
    <citation type="submission" date="2022-01" db="EMBL/GenBank/DDBJ databases">
        <title>Genome-Based Taxonomic Classification of the Phylum Actinobacteria.</title>
        <authorList>
            <person name="Gao Y."/>
        </authorList>
    </citation>
    <scope>NUCLEOTIDE SEQUENCE</scope>
    <source>
        <strain evidence="1">KLBMP 8922</strain>
    </source>
</reference>
<proteinExistence type="predicted"/>
<dbReference type="EMBL" id="JAKFHA010000004">
    <property type="protein sequence ID" value="MCF2527737.1"/>
    <property type="molecule type" value="Genomic_DNA"/>
</dbReference>
<evidence type="ECO:0000313" key="2">
    <source>
        <dbReference type="Proteomes" id="UP001165378"/>
    </source>
</evidence>
<organism evidence="1 2">
    <name type="scientific">Yinghuangia soli</name>
    <dbReference type="NCBI Taxonomy" id="2908204"/>
    <lineage>
        <taxon>Bacteria</taxon>
        <taxon>Bacillati</taxon>
        <taxon>Actinomycetota</taxon>
        <taxon>Actinomycetes</taxon>
        <taxon>Kitasatosporales</taxon>
        <taxon>Streptomycetaceae</taxon>
        <taxon>Yinghuangia</taxon>
    </lineage>
</organism>
<dbReference type="SUPFAM" id="SSF50969">
    <property type="entry name" value="YVTN repeat-like/Quinoprotein amine dehydrogenase"/>
    <property type="match status" value="1"/>
</dbReference>
<sequence>MTYIPVHSMPKSLVWHGDRIADFTQGTSWNPDGSPGPSSPLYGEMFDRTLISPSGSHAIVYTERATKAVLLDVRSDDCRVVRELDRSFEYAEDFDYPIAFGTLPDGREVIVHCPSTAGELHVDEVESGCRLTAGVRKPEEIYHAAPAVSPDGRHLAVAGWVWHPLCVAHVFDLTAALADPALLDQEGFVADVTTAGDDEVTAACWLDADRIAFGLGRCTDDVDAGRFRGFGVWSLSAGGWLYRHALDEVLGRTLLASRGRIVSFYGHPRVHDAVTGRLIAEWPELPVEPKAYVCGVDQKPSPTVALHPDGTRLAVAQEDAIAIVHLPA</sequence>
<dbReference type="Proteomes" id="UP001165378">
    <property type="component" value="Unassembled WGS sequence"/>
</dbReference>
<protein>
    <submittedName>
        <fullName evidence="1">Uncharacterized protein</fullName>
    </submittedName>
</protein>
<keyword evidence="2" id="KW-1185">Reference proteome</keyword>
<dbReference type="InterPro" id="IPR011044">
    <property type="entry name" value="Quino_amine_DH_bsu"/>
</dbReference>
<dbReference type="RefSeq" id="WP_235051888.1">
    <property type="nucleotide sequence ID" value="NZ_JAKFHA010000004.1"/>
</dbReference>
<dbReference type="AlphaFoldDB" id="A0AA41PY40"/>
<name>A0AA41PY40_9ACTN</name>
<gene>
    <name evidence="1" type="ORF">LZ495_10980</name>
</gene>